<name>A0ABQ2VHY4_9PSEU</name>
<feature type="region of interest" description="Disordered" evidence="1">
    <location>
        <begin position="1"/>
        <end position="21"/>
    </location>
</feature>
<feature type="compositionally biased region" description="Basic and acidic residues" evidence="1">
    <location>
        <begin position="11"/>
        <end position="21"/>
    </location>
</feature>
<dbReference type="Proteomes" id="UP000649573">
    <property type="component" value="Unassembled WGS sequence"/>
</dbReference>
<organism evidence="2 3">
    <name type="scientific">Lentzea flava</name>
    <dbReference type="NCBI Taxonomy" id="103732"/>
    <lineage>
        <taxon>Bacteria</taxon>
        <taxon>Bacillati</taxon>
        <taxon>Actinomycetota</taxon>
        <taxon>Actinomycetes</taxon>
        <taxon>Pseudonocardiales</taxon>
        <taxon>Pseudonocardiaceae</taxon>
        <taxon>Lentzea</taxon>
    </lineage>
</organism>
<reference evidence="3" key="1">
    <citation type="journal article" date="2019" name="Int. J. Syst. Evol. Microbiol.">
        <title>The Global Catalogue of Microorganisms (GCM) 10K type strain sequencing project: providing services to taxonomists for standard genome sequencing and annotation.</title>
        <authorList>
            <consortium name="The Broad Institute Genomics Platform"/>
            <consortium name="The Broad Institute Genome Sequencing Center for Infectious Disease"/>
            <person name="Wu L."/>
            <person name="Ma J."/>
        </authorList>
    </citation>
    <scope>NUCLEOTIDE SEQUENCE [LARGE SCALE GENOMIC DNA]</scope>
    <source>
        <strain evidence="3">JCM 3296</strain>
    </source>
</reference>
<sequence length="55" mass="6179">MASSSCISGRRLREDNDAADDRRLEHITKGTQRIGDDVMNDVPSRDRDVAMVFQA</sequence>
<proteinExistence type="predicted"/>
<accession>A0ABQ2VHY4</accession>
<protein>
    <submittedName>
        <fullName evidence="2">Uncharacterized protein</fullName>
    </submittedName>
</protein>
<keyword evidence="3" id="KW-1185">Reference proteome</keyword>
<evidence type="ECO:0000256" key="1">
    <source>
        <dbReference type="SAM" id="MobiDB-lite"/>
    </source>
</evidence>
<gene>
    <name evidence="2" type="ORF">GCM10010178_92000</name>
</gene>
<evidence type="ECO:0000313" key="3">
    <source>
        <dbReference type="Proteomes" id="UP000649573"/>
    </source>
</evidence>
<evidence type="ECO:0000313" key="2">
    <source>
        <dbReference type="EMBL" id="GGU87935.1"/>
    </source>
</evidence>
<dbReference type="EMBL" id="BMRE01000123">
    <property type="protein sequence ID" value="GGU87935.1"/>
    <property type="molecule type" value="Genomic_DNA"/>
</dbReference>
<comment type="caution">
    <text evidence="2">The sequence shown here is derived from an EMBL/GenBank/DDBJ whole genome shotgun (WGS) entry which is preliminary data.</text>
</comment>